<name>A0AAW7KMH1_ENTFL</name>
<dbReference type="SUPFAM" id="SSF55718">
    <property type="entry name" value="SCP-like"/>
    <property type="match status" value="1"/>
</dbReference>
<sequence>TLTCLVMNYRRPSYLHRIERIDTDKETLNSLERIFPDQEAYFSDYF</sequence>
<reference evidence="2" key="2">
    <citation type="submission" date="2023-03" db="EMBL/GenBank/DDBJ databases">
        <authorList>
            <person name="Zajac M."/>
            <person name="Kwit R."/>
            <person name="Wasyl D."/>
        </authorList>
    </citation>
    <scope>NUCLEOTIDE SEQUENCE</scope>
    <source>
        <strain evidence="2">691B_2</strain>
    </source>
</reference>
<dbReference type="Pfam" id="PF13530">
    <property type="entry name" value="SCP2_2"/>
    <property type="match status" value="1"/>
</dbReference>
<gene>
    <name evidence="2" type="ORF">P0E79_15465</name>
</gene>
<evidence type="ECO:0000259" key="1">
    <source>
        <dbReference type="Pfam" id="PF13530"/>
    </source>
</evidence>
<dbReference type="RefSeq" id="WP_289870323.1">
    <property type="nucleotide sequence ID" value="NZ_JAREWH010000045.1"/>
</dbReference>
<dbReference type="InterPro" id="IPR025559">
    <property type="entry name" value="Eis_dom"/>
</dbReference>
<feature type="domain" description="Enhanced intracellular survival protein" evidence="1">
    <location>
        <begin position="1"/>
        <end position="43"/>
    </location>
</feature>
<dbReference type="Proteomes" id="UP001173174">
    <property type="component" value="Unassembled WGS sequence"/>
</dbReference>
<reference evidence="2" key="1">
    <citation type="journal article" date="2023" name="Pathogens">
        <title>Prevalence of Enterococcus spp. and the Whole-Genome Characteristics of Enterococcus faecium and Enterococcus faecalis Strains Isolated from Free-Living Birds in Poland.</title>
        <authorList>
            <person name="Kwit R."/>
            <person name="Zajac M."/>
            <person name="Smialowska-Weglinska A."/>
            <person name="Skarzynska M."/>
            <person name="Bomba A."/>
            <person name="Lalak A."/>
            <person name="Skrzypiec E."/>
            <person name="Wojdat D."/>
            <person name="Koza W."/>
            <person name="Mikos-Wojewoda E."/>
            <person name="Pasim P."/>
            <person name="Skora M."/>
            <person name="Polak M."/>
            <person name="Wiacek J."/>
            <person name="Wasyl D."/>
        </authorList>
    </citation>
    <scope>NUCLEOTIDE SEQUENCE</scope>
    <source>
        <strain evidence="2">691B_2</strain>
    </source>
</reference>
<dbReference type="EMBL" id="JAREWH010000045">
    <property type="protein sequence ID" value="MDN3193866.1"/>
    <property type="molecule type" value="Genomic_DNA"/>
</dbReference>
<dbReference type="InterPro" id="IPR036527">
    <property type="entry name" value="SCP2_sterol-bd_dom_sf"/>
</dbReference>
<evidence type="ECO:0000313" key="2">
    <source>
        <dbReference type="EMBL" id="MDN3193866.1"/>
    </source>
</evidence>
<organism evidence="2 3">
    <name type="scientific">Enterococcus faecalis</name>
    <name type="common">Streptococcus faecalis</name>
    <dbReference type="NCBI Taxonomy" id="1351"/>
    <lineage>
        <taxon>Bacteria</taxon>
        <taxon>Bacillati</taxon>
        <taxon>Bacillota</taxon>
        <taxon>Bacilli</taxon>
        <taxon>Lactobacillales</taxon>
        <taxon>Enterococcaceae</taxon>
        <taxon>Enterococcus</taxon>
    </lineage>
</organism>
<evidence type="ECO:0000313" key="3">
    <source>
        <dbReference type="Proteomes" id="UP001173174"/>
    </source>
</evidence>
<dbReference type="Gene3D" id="3.30.1050.10">
    <property type="entry name" value="SCP2 sterol-binding domain"/>
    <property type="match status" value="1"/>
</dbReference>
<feature type="non-terminal residue" evidence="2">
    <location>
        <position position="1"/>
    </location>
</feature>
<proteinExistence type="predicted"/>
<accession>A0AAW7KMH1</accession>
<comment type="caution">
    <text evidence="2">The sequence shown here is derived from an EMBL/GenBank/DDBJ whole genome shotgun (WGS) entry which is preliminary data.</text>
</comment>
<protein>
    <submittedName>
        <fullName evidence="2">Sterol carrier protein domain-containing protein</fullName>
    </submittedName>
</protein>
<dbReference type="AlphaFoldDB" id="A0AAW7KMH1"/>